<keyword evidence="3" id="KW-0645">Protease</keyword>
<dbReference type="Pfam" id="PF12359">
    <property type="entry name" value="DUF3645"/>
    <property type="match status" value="1"/>
</dbReference>
<feature type="coiled-coil region" evidence="7">
    <location>
        <begin position="575"/>
        <end position="602"/>
    </location>
</feature>
<evidence type="ECO:0000256" key="5">
    <source>
        <dbReference type="ARBA" id="ARBA00022801"/>
    </source>
</evidence>
<feature type="domain" description="DUF3645" evidence="10">
    <location>
        <begin position="2311"/>
        <end position="2343"/>
    </location>
</feature>
<dbReference type="InterPro" id="IPR022099">
    <property type="entry name" value="DUF3638"/>
</dbReference>
<dbReference type="Proteomes" id="UP000554235">
    <property type="component" value="Unassembled WGS sequence"/>
</dbReference>
<keyword evidence="7" id="KW-0175">Coiled coil</keyword>
<dbReference type="Pfam" id="PF12340">
    <property type="entry name" value="DUF3638"/>
    <property type="match status" value="1"/>
</dbReference>
<dbReference type="PANTHER" id="PTHR13367">
    <property type="entry name" value="UBIQUITIN THIOESTERASE"/>
    <property type="match status" value="1"/>
</dbReference>
<evidence type="ECO:0000256" key="1">
    <source>
        <dbReference type="ARBA" id="ARBA00000707"/>
    </source>
</evidence>
<keyword evidence="13" id="KW-1185">Reference proteome</keyword>
<reference evidence="12 13" key="1">
    <citation type="submission" date="2020-01" db="EMBL/GenBank/DDBJ databases">
        <title>Identification and distribution of gene clusters putatively required for synthesis of sphingolipid metabolism inhibitors in phylogenetically diverse species of the filamentous fungus Fusarium.</title>
        <authorList>
            <person name="Kim H.-S."/>
            <person name="Busman M."/>
            <person name="Brown D.W."/>
            <person name="Divon H."/>
            <person name="Uhlig S."/>
            <person name="Proctor R.H."/>
        </authorList>
    </citation>
    <scope>NUCLEOTIDE SEQUENCE [LARGE SCALE GENOMIC DNA]</scope>
    <source>
        <strain evidence="12 13">NRRL 20459</strain>
    </source>
</reference>
<evidence type="ECO:0000256" key="7">
    <source>
        <dbReference type="SAM" id="Coils"/>
    </source>
</evidence>
<dbReference type="InterPro" id="IPR046541">
    <property type="entry name" value="DUF6606"/>
</dbReference>
<evidence type="ECO:0000259" key="9">
    <source>
        <dbReference type="Pfam" id="PF12340"/>
    </source>
</evidence>
<accession>A0A8H4LKJ0</accession>
<dbReference type="EMBL" id="JAADYS010000428">
    <property type="protein sequence ID" value="KAF4469857.1"/>
    <property type="molecule type" value="Genomic_DNA"/>
</dbReference>
<dbReference type="InterPro" id="IPR022105">
    <property type="entry name" value="DUF3645"/>
</dbReference>
<feature type="region of interest" description="Disordered" evidence="8">
    <location>
        <begin position="2773"/>
        <end position="2800"/>
    </location>
</feature>
<evidence type="ECO:0000256" key="4">
    <source>
        <dbReference type="ARBA" id="ARBA00022786"/>
    </source>
</evidence>
<protein>
    <recommendedName>
        <fullName evidence="2">ubiquitinyl hydrolase 1</fullName>
        <ecNumber evidence="2">3.4.19.12</ecNumber>
    </recommendedName>
</protein>
<evidence type="ECO:0000259" key="11">
    <source>
        <dbReference type="Pfam" id="PF20255"/>
    </source>
</evidence>
<keyword evidence="4" id="KW-0833">Ubl conjugation pathway</keyword>
<evidence type="ECO:0000313" key="13">
    <source>
        <dbReference type="Proteomes" id="UP000554235"/>
    </source>
</evidence>
<evidence type="ECO:0000313" key="12">
    <source>
        <dbReference type="EMBL" id="KAF4469857.1"/>
    </source>
</evidence>
<organism evidence="12 13">
    <name type="scientific">Fusarium albosuccineum</name>
    <dbReference type="NCBI Taxonomy" id="1237068"/>
    <lineage>
        <taxon>Eukaryota</taxon>
        <taxon>Fungi</taxon>
        <taxon>Dikarya</taxon>
        <taxon>Ascomycota</taxon>
        <taxon>Pezizomycotina</taxon>
        <taxon>Sordariomycetes</taxon>
        <taxon>Hypocreomycetidae</taxon>
        <taxon>Hypocreales</taxon>
        <taxon>Nectriaceae</taxon>
        <taxon>Fusarium</taxon>
        <taxon>Fusarium decemcellulare species complex</taxon>
    </lineage>
</organism>
<feature type="domain" description="DUF3638" evidence="9">
    <location>
        <begin position="1965"/>
        <end position="2187"/>
    </location>
</feature>
<sequence length="3050" mass="347125">MAMTITRQRLDYLYHHLFLPPKLPGDDDSSVSNDTLLISFVQRALRQFLAESCSEYHAAVKVCISMMERMQASRSYLGHLDEDRMKETFQKLSPSAPVALFYIVAQNAGLLVFRKLDNSVCFETFELSPTNTAAMSTRGRLIRKFPATATEVSRRDFEDNEFQSAVINTIITMSLQTVSEMQTKAKKAKQDHDEERETTDPRIVTELLMSILQGGGKPVTVTGISKNTREEISWRDSKLTWRRSPLWLLIRVGLQLTMTRFAVDSVDIYKPFMAYLMAQVLKIANSQPAPSDVLHTMRTKVAGRLHKLESPRNGRWLDQVQQTVTETSECLTQRWKKICEVAEKPLDLKAVSKVDFGDSIHLSLSAVDQFIASISQRDRETQSTDFRPKAHISIFDKDGLPGVCEDINKEYIPFHLAMVESWVATHLERWITEHVHQESSCQLLKSLLQTYHSVASKCYSNSPENTSRMLLVVAELWVALDKAAVDAMPMLKLYCSEVPSEVWQVLLLGLKKDMERLHRVETYLREREKVSLRERRPSVFRSYGTTLSFPVKYFSQSPSHQAMKRKIESDASATRNEKIAEFRRLKEEHQDLMAQYQDASCEQTPVFENGITRWQHDSECHRCRLLKRANSLTIRVHEWPLPSNRLEAEAVVFELDVPTIFAQWRDATLYLIDDVLKSEAYLHMHPESCWPLRYYIGLSSYLRSGSHRVHLLSEAKPHVNTHRQEKPVGHSTETDVCLNNGLVYKYFDDEHGEFLSEYSASLCISDMCTFKLPGRAEALESFLTRTWRQPDGQEPNAVIASQSFCPDHMSLGEYKALAVLPFGHRIQWISILTQLAIPSIDFNKDETAIFLLQMSLQAGPHSIAGIERYTHTRLCEQSFGLEMLSQLEKSVSRVQENWESDTALCSFTFLTARLLSLAVEELSQPLLDLLGRCREISYGWLMKLMEKAQATSDADQRREFTEAGLKIALLCVDTFNVDDRFMPQILSDPYQASILVETSIIIYNHSSLHGKTTDNLQNIMSDRCKQTLHRARSVLIREVTGNGNNCLDFAIKRRWPAFVPDNGWALASQTCYWFETTCAQLKVHLSILTGELLVNGAPLSRLPRDYEQHSDYGKLFGSLVLDVMPSTLPGMHFCVSKLFQGHAIHFGKQDGQPSPDLLVRLYNNGSNLDLIPPRTLVGFLPHSFVEDYVHWYHNDSGAIEFRPLSSPWNGSPDNWRLTSHGTSWRLSKHDKTVLSGPSNALAKDERVLLNSSSLLGQRLATVLSPLDAPLSLHMLYSAEARALEIRVPGLQLEFLLKQGESSIRCRQFRDMEIDPNQSVGTLVGLTSKLVLRGIHDYQLRMVIIPEGEVRYQKMMSERFHEHVEVSVTHGTARRVQAYRIDPLLCRLVANDKLETKLFLTYIHALTSFCLPDPFIGRRGTEEALAILGSATVRAPCALSQVAHDRLALIAELTPVRSFYPPHMTSMQKVKWSSELSFLTQDDRFYKVVHEILARCREVNFLYPKNDVVPAKPDHAKMQLVNRAILRASRQQVSGFGAEDFTTQHDVVYAAKDDGQRSDRADRAREMAFRIYNNQQSLFRSVSRGLGAHLYSHFRTAKTIDTRSLPSEHTINYDSLWLQSPEEFLSSNWCQIHYAFQKNQNWKSKFSLMAWIATMAYSPEYDTQVTQALMMMALCPSVSAAPLPAPTVNNLVLGYDFKGGSVESMAHTAAIPFEQSREAKMAPLKNERIHTTVARRKQNYGTNKNRAACSFRTQLQEQWPCEYPVSPEGKDVTKWIKVADAMAIVRPKWATWYKNLQFRHYLNAVASRLKEMEVTTVDPVQTAGTPDFKPAPHAQGFVSVDDVFTRNLPSFTRSPTLMPSGLLRRTTASVETSKQLTDVLDYLDDKAGLEYERRYLLLHAGLLPRISPQLFLQQLRPTQWSGLSDPWRKAIVKYGVAITALQQAKRLIRFQKSHVDLLRELENTGHQGWEPKDHPEWLLLECESEIMIREVQQQIASHMIQPPNNKNAVMQLNMGEGKSTVIVPIVATVLGDGSKLVRIIVAKPQAKQMHQMLLSKLAGLLDRPVYRLPFSRDIRMDGNRAAAIHQLTVKCMEEGGVLMVQPEHLLSFQLMELECRLNRHGSAAEKMMETRQFFAQSSRDVVDESDENFSVKFELIYTLGQQRSIEHSPDRWNVIQEILGIVAKFCAEAKDEFSQSIEFDHRHSERFPRVRFLRPDAEEAILDRVADAICEIGMTGFPISRQPPSVRKTVRRYITLWALTPKMIKAVEQSLFWTGTTISHILLLRGLFAGGILAFALGQKRWRVNYGTDSNRETQTKLAVPFRAKDNPTPRSEFSHPDVVITLTCLSYYYGGLSDEALFDALTLLTRSDNAKLEYQEWVATAPTLPCSFRHLEGVNLRDRIQCISDIFPHLRYSKAAVDYYLSRLIFTKESKEFPHKLSASGWDLGKKKSNPTTGFSGTNDLRYLLPLEVKQLDLPEQKHTNALVLEYLLRPENGIALMPEDTKGSTFDTEALLQMVTKMSANTRVILDVGAQVIDLTNLEFAREWLSRYKGNENTQAVICFSELDEIIVVDRSGKVEELQTSPFADQLDQCLVFLDEAHTRGTDLKLPANYQALVTLGAGLTKDRLVQACMRMRKLGKGQTVVFCIPREIEQKILRECKQSPASSGITVSDVLCWVINETCLDLRRAMPLWLNQGLRFYEQEPIWRESSDTNESKWAEKFREDEAQSLEDRYRPRQAGSDLPLLLDKVESQFGDEFRRRCNDFGLAELRTTSLQEEQERELSPEAQQERQVEKPPRVEPEAHNLHQRLQKLVDDGRFPGECDAFKPAFKALDQTSAASHFDVAEFPSKIWVTHDFATTVKAKFGPKNCSDSFQRPVQWILTSSAEKEDLCLLIISPYEAQKLLPFIEKSEHVTLHTYAPRINLGFQPLDKLKLYTVPQRKAEIVIPLDLSIQLNLFAGQLYLSSFDEYTAVCGALGLAWGPADDSVTLGPDGFIPPGNSTGTIVNRSGFTKSPVRFLKVLMAKIRQECELIEKTHVGKIVEGIRLLEDDF</sequence>
<dbReference type="PANTHER" id="PTHR13367:SF34">
    <property type="match status" value="1"/>
</dbReference>
<dbReference type="Pfam" id="PF20255">
    <property type="entry name" value="DUF6606"/>
    <property type="match status" value="1"/>
</dbReference>
<evidence type="ECO:0000256" key="3">
    <source>
        <dbReference type="ARBA" id="ARBA00022670"/>
    </source>
</evidence>
<evidence type="ECO:0000256" key="6">
    <source>
        <dbReference type="ARBA" id="ARBA00022807"/>
    </source>
</evidence>
<comment type="caution">
    <text evidence="12">The sequence shown here is derived from an EMBL/GenBank/DDBJ whole genome shotgun (WGS) entry which is preliminary data.</text>
</comment>
<keyword evidence="6" id="KW-0788">Thiol protease</keyword>
<dbReference type="EC" id="3.4.19.12" evidence="2"/>
<gene>
    <name evidence="12" type="ORF">FALBO_3237</name>
</gene>
<feature type="domain" description="DUF6606" evidence="11">
    <location>
        <begin position="13"/>
        <end position="282"/>
    </location>
</feature>
<proteinExistence type="predicted"/>
<dbReference type="GO" id="GO:0006508">
    <property type="term" value="P:proteolysis"/>
    <property type="evidence" value="ECO:0007669"/>
    <property type="project" value="UniProtKB-KW"/>
</dbReference>
<keyword evidence="5" id="KW-0378">Hydrolase</keyword>
<comment type="catalytic activity">
    <reaction evidence="1">
        <text>Thiol-dependent hydrolysis of ester, thioester, amide, peptide and isopeptide bonds formed by the C-terminal Gly of ubiquitin (a 76-residue protein attached to proteins as an intracellular targeting signal).</text>
        <dbReference type="EC" id="3.4.19.12"/>
    </reaction>
</comment>
<evidence type="ECO:0000256" key="2">
    <source>
        <dbReference type="ARBA" id="ARBA00012759"/>
    </source>
</evidence>
<name>A0A8H4LKJ0_9HYPO</name>
<dbReference type="OrthoDB" id="3182339at2759"/>
<dbReference type="InterPro" id="IPR051346">
    <property type="entry name" value="OTU_Deubiquitinase"/>
</dbReference>
<evidence type="ECO:0000256" key="8">
    <source>
        <dbReference type="SAM" id="MobiDB-lite"/>
    </source>
</evidence>
<evidence type="ECO:0000259" key="10">
    <source>
        <dbReference type="Pfam" id="PF12359"/>
    </source>
</evidence>
<feature type="compositionally biased region" description="Basic and acidic residues" evidence="8">
    <location>
        <begin position="2779"/>
        <end position="2800"/>
    </location>
</feature>
<dbReference type="GO" id="GO:0004843">
    <property type="term" value="F:cysteine-type deubiquitinase activity"/>
    <property type="evidence" value="ECO:0007669"/>
    <property type="project" value="UniProtKB-EC"/>
</dbReference>